<dbReference type="Proteomes" id="UP000000239">
    <property type="component" value="Chromosome"/>
</dbReference>
<dbReference type="STRING" id="290398.Csal_2568"/>
<name>Q1QUE3_CHRI1</name>
<dbReference type="eggNOG" id="COG2378">
    <property type="taxonomic scope" value="Bacteria"/>
</dbReference>
<dbReference type="PANTHER" id="PTHR34580:SF1">
    <property type="entry name" value="PROTEIN PAFC"/>
    <property type="match status" value="1"/>
</dbReference>
<evidence type="ECO:0000259" key="2">
    <source>
        <dbReference type="Pfam" id="PF25583"/>
    </source>
</evidence>
<dbReference type="Pfam" id="PF13280">
    <property type="entry name" value="WYL"/>
    <property type="match status" value="1"/>
</dbReference>
<dbReference type="RefSeq" id="WP_011507861.1">
    <property type="nucleotide sequence ID" value="NC_007963.1"/>
</dbReference>
<dbReference type="InterPro" id="IPR026881">
    <property type="entry name" value="WYL_dom"/>
</dbReference>
<organism evidence="3 4">
    <name type="scientific">Chromohalobacter israelensis (strain ATCC BAA-138 / DSM 3043 / CIP 106854 / NCIMB 13768 / 1H11)</name>
    <name type="common">Chromohalobacter salexigens</name>
    <dbReference type="NCBI Taxonomy" id="290398"/>
    <lineage>
        <taxon>Bacteria</taxon>
        <taxon>Pseudomonadati</taxon>
        <taxon>Pseudomonadota</taxon>
        <taxon>Gammaproteobacteria</taxon>
        <taxon>Oceanospirillales</taxon>
        <taxon>Halomonadaceae</taxon>
        <taxon>Chromohalobacter</taxon>
    </lineage>
</organism>
<dbReference type="GeneID" id="95335271"/>
<feature type="domain" description="WYL" evidence="1">
    <location>
        <begin position="158"/>
        <end position="222"/>
    </location>
</feature>
<dbReference type="InterPro" id="IPR051534">
    <property type="entry name" value="CBASS_pafABC_assoc_protein"/>
</dbReference>
<reference evidence="3 4" key="1">
    <citation type="journal article" date="2011" name="Stand. Genomic Sci.">
        <title>Complete genome sequence of the halophilic and highly halotolerant Chromohalobacter salexigens type strain (1H11(T)).</title>
        <authorList>
            <person name="Copeland A."/>
            <person name="O'Connor K."/>
            <person name="Lucas S."/>
            <person name="Lapidus A."/>
            <person name="Berry K.W."/>
            <person name="Detter J.C."/>
            <person name="Del Rio T.G."/>
            <person name="Hammon N."/>
            <person name="Dalin E."/>
            <person name="Tice H."/>
            <person name="Pitluck S."/>
            <person name="Bruce D."/>
            <person name="Goodwin L."/>
            <person name="Han C."/>
            <person name="Tapia R."/>
            <person name="Saunders E."/>
            <person name="Schmutz J."/>
            <person name="Brettin T."/>
            <person name="Larimer F."/>
            <person name="Land M."/>
            <person name="Hauser L."/>
            <person name="Vargas C."/>
            <person name="Nieto J.J."/>
            <person name="Kyrpides N.C."/>
            <person name="Ivanova N."/>
            <person name="Goker M."/>
            <person name="Klenk H.P."/>
            <person name="Csonka L.N."/>
            <person name="Woyke T."/>
        </authorList>
    </citation>
    <scope>NUCLEOTIDE SEQUENCE [LARGE SCALE GENOMIC DNA]</scope>
    <source>
        <strain evidence="4">ATCC BAA-138 / DSM 3043 / CIP 106854 / NCIMB 13768 / 1H11</strain>
    </source>
</reference>
<keyword evidence="4" id="KW-1185">Reference proteome</keyword>
<sequence length="352" mass="39958">MSDVRDTLFRYLTLLQLIPRSPGRIATPVLLEKLRERGFRVDARSLQRDLRDKLALHFPLLCDDSHKPFRWYFDRQFQSHLPALDLPSALTLVLAEEHLKGLLPPVVVDQLSPQFADAHRVLDDLSDNGLSQWTQRVRALPNGKALLPAAIDNAVWQCVAQALLENRALEVCYLSRSRESHKTLTLHPQGLVSRYSVTYVVATVGDYDDIRQFALHRIRHATISQCPWRASPGFDLDAYIADGAFGYRQTPDDVELVANVAPHVAWLLSETPLSNEQHLEPLAHGDWQRLTATLPDDQQTLWWLKGMGASVEVVKPDTWREEIRDDARRILARASCRTSRALDTVAEEESSL</sequence>
<feature type="domain" description="WCX" evidence="2">
    <location>
        <begin position="253"/>
        <end position="331"/>
    </location>
</feature>
<dbReference type="KEGG" id="csa:Csal_2568"/>
<dbReference type="Pfam" id="PF25583">
    <property type="entry name" value="WCX"/>
    <property type="match status" value="1"/>
</dbReference>
<dbReference type="InterPro" id="IPR057727">
    <property type="entry name" value="WCX_dom"/>
</dbReference>
<dbReference type="OrthoDB" id="8595817at2"/>
<proteinExistence type="predicted"/>
<dbReference type="AlphaFoldDB" id="Q1QUE3"/>
<protein>
    <submittedName>
        <fullName evidence="3">Transcriptional regulator-like protein</fullName>
    </submittedName>
</protein>
<dbReference type="PANTHER" id="PTHR34580">
    <property type="match status" value="1"/>
</dbReference>
<dbReference type="EMBL" id="CP000285">
    <property type="protein sequence ID" value="ABE59915.1"/>
    <property type="molecule type" value="Genomic_DNA"/>
</dbReference>
<dbReference type="PROSITE" id="PS52050">
    <property type="entry name" value="WYL"/>
    <property type="match status" value="1"/>
</dbReference>
<accession>Q1QUE3</accession>
<dbReference type="HOGENOM" id="CLU_041141_0_1_6"/>
<gene>
    <name evidence="3" type="ordered locus">Csal_2568</name>
</gene>
<evidence type="ECO:0000313" key="4">
    <source>
        <dbReference type="Proteomes" id="UP000000239"/>
    </source>
</evidence>
<evidence type="ECO:0000259" key="1">
    <source>
        <dbReference type="Pfam" id="PF13280"/>
    </source>
</evidence>
<evidence type="ECO:0000313" key="3">
    <source>
        <dbReference type="EMBL" id="ABE59915.1"/>
    </source>
</evidence>